<keyword evidence="2" id="KW-1185">Reference proteome</keyword>
<proteinExistence type="predicted"/>
<comment type="caution">
    <text evidence="1">The sequence shown here is derived from an EMBL/GenBank/DDBJ whole genome shotgun (WGS) entry which is preliminary data.</text>
</comment>
<evidence type="ECO:0008006" key="3">
    <source>
        <dbReference type="Google" id="ProtNLM"/>
    </source>
</evidence>
<organism evidence="1 2">
    <name type="scientific">Shewanella jiangmenensis</name>
    <dbReference type="NCBI Taxonomy" id="2837387"/>
    <lineage>
        <taxon>Bacteria</taxon>
        <taxon>Pseudomonadati</taxon>
        <taxon>Pseudomonadota</taxon>
        <taxon>Gammaproteobacteria</taxon>
        <taxon>Alteromonadales</taxon>
        <taxon>Shewanellaceae</taxon>
        <taxon>Shewanella</taxon>
    </lineage>
</organism>
<reference evidence="1 2" key="1">
    <citation type="submission" date="2021-05" db="EMBL/GenBank/DDBJ databases">
        <title>Shewanella sp. JM162201.</title>
        <authorList>
            <person name="Xu S."/>
            <person name="Li A."/>
        </authorList>
    </citation>
    <scope>NUCLEOTIDE SEQUENCE [LARGE SCALE GENOMIC DNA]</scope>
    <source>
        <strain evidence="1 2">JM162201</strain>
    </source>
</reference>
<dbReference type="Proteomes" id="UP001195903">
    <property type="component" value="Unassembled WGS sequence"/>
</dbReference>
<protein>
    <recommendedName>
        <fullName evidence="3">Helix-turn-helix domain-containing protein</fullName>
    </recommendedName>
</protein>
<dbReference type="EMBL" id="JAHEPS010000001">
    <property type="protein sequence ID" value="MBT1443438.1"/>
    <property type="molecule type" value="Genomic_DNA"/>
</dbReference>
<accession>A0ABS5V0K0</accession>
<dbReference type="RefSeq" id="WP_214505623.1">
    <property type="nucleotide sequence ID" value="NZ_JAHEPS010000001.1"/>
</dbReference>
<gene>
    <name evidence="1" type="ORF">KJI95_02725</name>
</gene>
<sequence>MENRIKPEEAAAVLGVSKKTLWVYATKHKHRKLIKKYVITKKNVQYCQDSLFVFIKQCQSA</sequence>
<name>A0ABS5V0K0_9GAMM</name>
<evidence type="ECO:0000313" key="1">
    <source>
        <dbReference type="EMBL" id="MBT1443438.1"/>
    </source>
</evidence>
<evidence type="ECO:0000313" key="2">
    <source>
        <dbReference type="Proteomes" id="UP001195903"/>
    </source>
</evidence>